<dbReference type="EMBL" id="ML978721">
    <property type="protein sequence ID" value="KAF2087064.1"/>
    <property type="molecule type" value="Genomic_DNA"/>
</dbReference>
<keyword evidence="2" id="KW-0812">Transmembrane</keyword>
<reference evidence="3" key="1">
    <citation type="journal article" date="2020" name="Stud. Mycol.">
        <title>101 Dothideomycetes genomes: a test case for predicting lifestyles and emergence of pathogens.</title>
        <authorList>
            <person name="Haridas S."/>
            <person name="Albert R."/>
            <person name="Binder M."/>
            <person name="Bloem J."/>
            <person name="Labutti K."/>
            <person name="Salamov A."/>
            <person name="Andreopoulos B."/>
            <person name="Baker S."/>
            <person name="Barry K."/>
            <person name="Bills G."/>
            <person name="Bluhm B."/>
            <person name="Cannon C."/>
            <person name="Castanera R."/>
            <person name="Culley D."/>
            <person name="Daum C."/>
            <person name="Ezra D."/>
            <person name="Gonzalez J."/>
            <person name="Henrissat B."/>
            <person name="Kuo A."/>
            <person name="Liang C."/>
            <person name="Lipzen A."/>
            <person name="Lutzoni F."/>
            <person name="Magnuson J."/>
            <person name="Mondo S."/>
            <person name="Nolan M."/>
            <person name="Ohm R."/>
            <person name="Pangilinan J."/>
            <person name="Park H.-J."/>
            <person name="Ramirez L."/>
            <person name="Alfaro M."/>
            <person name="Sun H."/>
            <person name="Tritt A."/>
            <person name="Yoshinaga Y."/>
            <person name="Zwiers L.-H."/>
            <person name="Turgeon B."/>
            <person name="Goodwin S."/>
            <person name="Spatafora J."/>
            <person name="Crous P."/>
            <person name="Grigoriev I."/>
        </authorList>
    </citation>
    <scope>NUCLEOTIDE SEQUENCE</scope>
    <source>
        <strain evidence="3">CBS 121410</strain>
    </source>
</reference>
<name>A0A9P4HW02_9PEZI</name>
<keyword evidence="2" id="KW-1133">Transmembrane helix</keyword>
<keyword evidence="2" id="KW-0472">Membrane</keyword>
<evidence type="ECO:0000313" key="3">
    <source>
        <dbReference type="EMBL" id="KAF2087064.1"/>
    </source>
</evidence>
<dbReference type="Proteomes" id="UP000799776">
    <property type="component" value="Unassembled WGS sequence"/>
</dbReference>
<feature type="compositionally biased region" description="Basic and acidic residues" evidence="1">
    <location>
        <begin position="169"/>
        <end position="178"/>
    </location>
</feature>
<feature type="compositionally biased region" description="Basic and acidic residues" evidence="1">
    <location>
        <begin position="47"/>
        <end position="60"/>
    </location>
</feature>
<dbReference type="AlphaFoldDB" id="A0A9P4HW02"/>
<feature type="compositionally biased region" description="Gly residues" evidence="1">
    <location>
        <begin position="180"/>
        <end position="192"/>
    </location>
</feature>
<evidence type="ECO:0000256" key="2">
    <source>
        <dbReference type="SAM" id="Phobius"/>
    </source>
</evidence>
<protein>
    <recommendedName>
        <fullName evidence="5">Peroxin 22-like protein</fullName>
    </recommendedName>
</protein>
<dbReference type="OrthoDB" id="5327700at2759"/>
<feature type="region of interest" description="Disordered" evidence="1">
    <location>
        <begin position="248"/>
        <end position="294"/>
    </location>
</feature>
<evidence type="ECO:0008006" key="5">
    <source>
        <dbReference type="Google" id="ProtNLM"/>
    </source>
</evidence>
<feature type="region of interest" description="Disordered" evidence="1">
    <location>
        <begin position="47"/>
        <end position="107"/>
    </location>
</feature>
<gene>
    <name evidence="3" type="ORF">K490DRAFT_73886</name>
</gene>
<evidence type="ECO:0000256" key="1">
    <source>
        <dbReference type="SAM" id="MobiDB-lite"/>
    </source>
</evidence>
<evidence type="ECO:0000313" key="4">
    <source>
        <dbReference type="Proteomes" id="UP000799776"/>
    </source>
</evidence>
<keyword evidence="4" id="KW-1185">Reference proteome</keyword>
<comment type="caution">
    <text evidence="3">The sequence shown here is derived from an EMBL/GenBank/DDBJ whole genome shotgun (WGS) entry which is preliminary data.</text>
</comment>
<proteinExistence type="predicted"/>
<feature type="region of interest" description="Disordered" evidence="1">
    <location>
        <begin position="169"/>
        <end position="195"/>
    </location>
</feature>
<accession>A0A9P4HW02</accession>
<feature type="transmembrane region" description="Helical" evidence="2">
    <location>
        <begin position="20"/>
        <end position="42"/>
    </location>
</feature>
<feature type="compositionally biased region" description="Polar residues" evidence="1">
    <location>
        <begin position="248"/>
        <end position="271"/>
    </location>
</feature>
<organism evidence="3 4">
    <name type="scientific">Saccharata proteae CBS 121410</name>
    <dbReference type="NCBI Taxonomy" id="1314787"/>
    <lineage>
        <taxon>Eukaryota</taxon>
        <taxon>Fungi</taxon>
        <taxon>Dikarya</taxon>
        <taxon>Ascomycota</taxon>
        <taxon>Pezizomycotina</taxon>
        <taxon>Dothideomycetes</taxon>
        <taxon>Dothideomycetes incertae sedis</taxon>
        <taxon>Botryosphaeriales</taxon>
        <taxon>Saccharataceae</taxon>
        <taxon>Saccharata</taxon>
    </lineage>
</organism>
<sequence>MSFSSDRTPSNSRARNRSTFGYWVPLALTVTVATIGLAAWVWSERRDGDDDEAHEARAAETAEDTDLSYGESETRPPPGGSGWGRGYAEAGPQAGPQEPGARQTDMERDDEGLMARMSGAIRRTPSPQQMFDTASRRVVAGMAAAGTAIGGALSSIREEGRGDFGDHERWEEEVERRRGVGVGVGGGEGGVQGALKKGERKKNVVVVVEGEEGVDGEHAEYASILSHLPPINPATTNLFILIHAPSLRSRSSPNQPPSLGSSYEAISTPGQTPAEELTSLDPQPYGSGSGSGSESNAYAAIHAQAVRLVQKPSMVMPFTTPSGHVHMLRHLAPDVVYLAEDLAGRDGELVEQIKGWVGQVMVVVGGASGAGLGGLVDTEDEGEKEKARDERGRSWWAEGEMVGLGKGVEVVDVGRMEDDFMRRVGGKE</sequence>